<dbReference type="PANTHER" id="PTHR30246">
    <property type="entry name" value="2-KETO-3-DEOXY-6-PHOSPHOGLUCONATE ALDOLASE"/>
    <property type="match status" value="1"/>
</dbReference>
<dbReference type="Pfam" id="PF01081">
    <property type="entry name" value="Aldolase"/>
    <property type="match status" value="1"/>
</dbReference>
<keyword evidence="4" id="KW-0456">Lyase</keyword>
<evidence type="ECO:0000313" key="6">
    <source>
        <dbReference type="EMBL" id="ADE53137.1"/>
    </source>
</evidence>
<sequence length="213" mass="22404">MITSADTVFEQVKACGIIAIVRGDYAVDEFVAIGRALHAGGISVIEITLNSAHVREGIPALIDSNPDLLVGAGTVRTVAQVELAQQLGAQFLVSPNFDSESVARSQALGLLHFPGVLTPTEAEMAFRAGCPAVKVFPADLLSPNYIRALRAPLDDIGFVPTGGVDLHNLADYRRAGALAVGAGSTLVAGRGQSISELESLAREWRQTWDEAVS</sequence>
<dbReference type="RefSeq" id="WP_013041863.1">
    <property type="nucleotide sequence ID" value="NC_014008.1"/>
</dbReference>
<protein>
    <submittedName>
        <fullName evidence="6">2-dehydro-3-deoxyphosphogluconate aldolase/4-hydroxy-2-oxoglutarate aldolase</fullName>
    </submittedName>
</protein>
<dbReference type="STRING" id="583355.Caka_0108"/>
<dbReference type="Gene3D" id="3.20.20.70">
    <property type="entry name" value="Aldolase class I"/>
    <property type="match status" value="1"/>
</dbReference>
<evidence type="ECO:0000313" key="7">
    <source>
        <dbReference type="Proteomes" id="UP000000925"/>
    </source>
</evidence>
<dbReference type="NCBIfam" id="TIGR01182">
    <property type="entry name" value="eda"/>
    <property type="match status" value="1"/>
</dbReference>
<dbReference type="SUPFAM" id="SSF51569">
    <property type="entry name" value="Aldolase"/>
    <property type="match status" value="1"/>
</dbReference>
<evidence type="ECO:0000256" key="5">
    <source>
        <dbReference type="ARBA" id="ARBA00023277"/>
    </source>
</evidence>
<comment type="subunit">
    <text evidence="3">Homotrimer.</text>
</comment>
<dbReference type="KEGG" id="caa:Caka_0108"/>
<dbReference type="InterPro" id="IPR013785">
    <property type="entry name" value="Aldolase_TIM"/>
</dbReference>
<keyword evidence="7" id="KW-1185">Reference proteome</keyword>
<name>D5EL35_CORAD</name>
<gene>
    <name evidence="6" type="ordered locus">Caka_0108</name>
</gene>
<dbReference type="EMBL" id="CP001998">
    <property type="protein sequence ID" value="ADE53137.1"/>
    <property type="molecule type" value="Genomic_DNA"/>
</dbReference>
<evidence type="ECO:0000256" key="3">
    <source>
        <dbReference type="ARBA" id="ARBA00011233"/>
    </source>
</evidence>
<proteinExistence type="inferred from homology"/>
<comment type="similarity">
    <text evidence="2">Belongs to the KHG/KDPG aldolase family.</text>
</comment>
<dbReference type="PANTHER" id="PTHR30246:SF1">
    <property type="entry name" value="2-DEHYDRO-3-DEOXY-6-PHOSPHOGALACTONATE ALDOLASE-RELATED"/>
    <property type="match status" value="1"/>
</dbReference>
<dbReference type="InterPro" id="IPR000887">
    <property type="entry name" value="Aldlse_KDPG_KHG"/>
</dbReference>
<organism evidence="6 7">
    <name type="scientific">Coraliomargarita akajimensis (strain DSM 45221 / IAM 15411 / JCM 23193 / KCTC 12865 / 04OKA010-24)</name>
    <dbReference type="NCBI Taxonomy" id="583355"/>
    <lineage>
        <taxon>Bacteria</taxon>
        <taxon>Pseudomonadati</taxon>
        <taxon>Verrucomicrobiota</taxon>
        <taxon>Opitutia</taxon>
        <taxon>Puniceicoccales</taxon>
        <taxon>Coraliomargaritaceae</taxon>
        <taxon>Coraliomargarita</taxon>
    </lineage>
</organism>
<keyword evidence="5" id="KW-0119">Carbohydrate metabolism</keyword>
<dbReference type="CDD" id="cd00452">
    <property type="entry name" value="KDPG_aldolase"/>
    <property type="match status" value="1"/>
</dbReference>
<evidence type="ECO:0000256" key="4">
    <source>
        <dbReference type="ARBA" id="ARBA00023239"/>
    </source>
</evidence>
<accession>D5EL35</accession>
<evidence type="ECO:0000256" key="2">
    <source>
        <dbReference type="ARBA" id="ARBA00006906"/>
    </source>
</evidence>
<dbReference type="GO" id="GO:0016829">
    <property type="term" value="F:lyase activity"/>
    <property type="evidence" value="ECO:0007669"/>
    <property type="project" value="UniProtKB-KW"/>
</dbReference>
<dbReference type="Proteomes" id="UP000000925">
    <property type="component" value="Chromosome"/>
</dbReference>
<reference evidence="6 7" key="1">
    <citation type="journal article" date="2010" name="Stand. Genomic Sci.">
        <title>Complete genome sequence of Coraliomargarita akajimensis type strain (04OKA010-24).</title>
        <authorList>
            <person name="Mavromatis K."/>
            <person name="Abt B."/>
            <person name="Brambilla E."/>
            <person name="Lapidus A."/>
            <person name="Copeland A."/>
            <person name="Deshpande S."/>
            <person name="Nolan M."/>
            <person name="Lucas S."/>
            <person name="Tice H."/>
            <person name="Cheng J.F."/>
            <person name="Han C."/>
            <person name="Detter J.C."/>
            <person name="Woyke T."/>
            <person name="Goodwin L."/>
            <person name="Pitluck S."/>
            <person name="Held B."/>
            <person name="Brettin T."/>
            <person name="Tapia R."/>
            <person name="Ivanova N."/>
            <person name="Mikhailova N."/>
            <person name="Pati A."/>
            <person name="Liolios K."/>
            <person name="Chen A."/>
            <person name="Palaniappan K."/>
            <person name="Land M."/>
            <person name="Hauser L."/>
            <person name="Chang Y.J."/>
            <person name="Jeffries C.D."/>
            <person name="Rohde M."/>
            <person name="Goker M."/>
            <person name="Bristow J."/>
            <person name="Eisen J.A."/>
            <person name="Markowitz V."/>
            <person name="Hugenholtz P."/>
            <person name="Klenk H.P."/>
            <person name="Kyrpides N.C."/>
        </authorList>
    </citation>
    <scope>NUCLEOTIDE SEQUENCE [LARGE SCALE GENOMIC DNA]</scope>
    <source>
        <strain evidence="7">DSM 45221 / IAM 15411 / JCM 23193 / KCTC 12865</strain>
    </source>
</reference>
<evidence type="ECO:0000256" key="1">
    <source>
        <dbReference type="ARBA" id="ARBA00004761"/>
    </source>
</evidence>
<dbReference type="AlphaFoldDB" id="D5EL35"/>
<dbReference type="HOGENOM" id="CLU_077795_2_2_0"/>
<dbReference type="eggNOG" id="COG0800">
    <property type="taxonomic scope" value="Bacteria"/>
</dbReference>
<comment type="pathway">
    <text evidence="1">Carbohydrate acid metabolism.</text>
</comment>